<comment type="similarity">
    <text evidence="1">Belongs to the glycosyltransferase 2 family.</text>
</comment>
<feature type="domain" description="Glycosyltransferase 2-like" evidence="5">
    <location>
        <begin position="60"/>
        <end position="203"/>
    </location>
</feature>
<dbReference type="PANTHER" id="PTHR43630:SF1">
    <property type="entry name" value="POLY-BETA-1,6-N-ACETYL-D-GLUCOSAMINE SYNTHASE"/>
    <property type="match status" value="1"/>
</dbReference>
<evidence type="ECO:0000256" key="2">
    <source>
        <dbReference type="ARBA" id="ARBA00022676"/>
    </source>
</evidence>
<dbReference type="InterPro" id="IPR001173">
    <property type="entry name" value="Glyco_trans_2-like"/>
</dbReference>
<feature type="transmembrane region" description="Helical" evidence="4">
    <location>
        <begin position="16"/>
        <end position="39"/>
    </location>
</feature>
<comment type="caution">
    <text evidence="6">The sequence shown here is derived from an EMBL/GenBank/DDBJ whole genome shotgun (WGS) entry which is preliminary data.</text>
</comment>
<evidence type="ECO:0000256" key="4">
    <source>
        <dbReference type="SAM" id="Phobius"/>
    </source>
</evidence>
<name>A0A412FFL6_9FIRM</name>
<keyword evidence="4" id="KW-1133">Transmembrane helix</keyword>
<proteinExistence type="inferred from homology"/>
<dbReference type="SUPFAM" id="SSF53448">
    <property type="entry name" value="Nucleotide-diphospho-sugar transferases"/>
    <property type="match status" value="1"/>
</dbReference>
<feature type="transmembrane region" description="Helical" evidence="4">
    <location>
        <begin position="420"/>
        <end position="441"/>
    </location>
</feature>
<keyword evidence="4" id="KW-0812">Transmembrane</keyword>
<accession>A0A412FFL6</accession>
<dbReference type="EMBL" id="QRUP01000035">
    <property type="protein sequence ID" value="RGR66955.1"/>
    <property type="molecule type" value="Genomic_DNA"/>
</dbReference>
<dbReference type="InterPro" id="IPR029044">
    <property type="entry name" value="Nucleotide-diphossugar_trans"/>
</dbReference>
<dbReference type="CDD" id="cd06423">
    <property type="entry name" value="CESA_like"/>
    <property type="match status" value="1"/>
</dbReference>
<dbReference type="PANTHER" id="PTHR43630">
    <property type="entry name" value="POLY-BETA-1,6-N-ACETYL-D-GLUCOSAMINE SYNTHASE"/>
    <property type="match status" value="1"/>
</dbReference>
<keyword evidence="2" id="KW-0328">Glycosyltransferase</keyword>
<feature type="transmembrane region" description="Helical" evidence="4">
    <location>
        <begin position="389"/>
        <end position="408"/>
    </location>
</feature>
<keyword evidence="3 6" id="KW-0808">Transferase</keyword>
<dbReference type="RefSeq" id="WP_117896333.1">
    <property type="nucleotide sequence ID" value="NZ_CABJCV010000035.1"/>
</dbReference>
<sequence length="476" mass="55133">MIEFIKTFLFCVDVFFVVYLFGYSTFLFLSVIVGSLDLYQKRRDDELKNNLKRKFFIPISILVPAHNEETTIVDTVCTLLRQDYPLFEIVVIDDGSTDETAQRMIDYFQMRKIERPIRRQLRCKPETAIYEAKSNKIQLTLILKENGGKGDTLNMGINASRFPYFICMDADSMLQKDSLFEIAKPVLENDKVVACGGQVRISNGVEMVDGEVTKYSLPKRMIVAMQVLEYDRSFLASRIFMDHFNGNLIISGAFGLFQKKMVILAGGYDPSTMGEDMELVVKLHVFCRANHLDYSIRYAPDAICWTQGPGNLLDLMKQRRRWHIGLFESLTHYRYAIGKKEYGLMGTISFLYFWLYELMSPYIEVFGLFTIVLSYFVNLINVPFMLLFFAVYAGFGCLLTIIAFFTQIHTRHIRLTFLDVIRTILLSGFELVGLRFILMLVRMNALIGYRRKKNVWGDLKRYTHNRRETQEGGSEG</sequence>
<dbReference type="GO" id="GO:0016757">
    <property type="term" value="F:glycosyltransferase activity"/>
    <property type="evidence" value="ECO:0007669"/>
    <property type="project" value="UniProtKB-KW"/>
</dbReference>
<feature type="transmembrane region" description="Helical" evidence="4">
    <location>
        <begin position="365"/>
        <end position="382"/>
    </location>
</feature>
<evidence type="ECO:0000313" key="7">
    <source>
        <dbReference type="Proteomes" id="UP000284178"/>
    </source>
</evidence>
<protein>
    <submittedName>
        <fullName evidence="6">Glycosyltransferase family 2 protein</fullName>
    </submittedName>
</protein>
<keyword evidence="7" id="KW-1185">Reference proteome</keyword>
<evidence type="ECO:0000256" key="3">
    <source>
        <dbReference type="ARBA" id="ARBA00022679"/>
    </source>
</evidence>
<evidence type="ECO:0000259" key="5">
    <source>
        <dbReference type="Pfam" id="PF00535"/>
    </source>
</evidence>
<dbReference type="Gene3D" id="3.90.550.10">
    <property type="entry name" value="Spore Coat Polysaccharide Biosynthesis Protein SpsA, Chain A"/>
    <property type="match status" value="1"/>
</dbReference>
<evidence type="ECO:0000313" key="6">
    <source>
        <dbReference type="EMBL" id="RGR66955.1"/>
    </source>
</evidence>
<organism evidence="6 7">
    <name type="scientific">Holdemania filiformis</name>
    <dbReference type="NCBI Taxonomy" id="61171"/>
    <lineage>
        <taxon>Bacteria</taxon>
        <taxon>Bacillati</taxon>
        <taxon>Bacillota</taxon>
        <taxon>Erysipelotrichia</taxon>
        <taxon>Erysipelotrichales</taxon>
        <taxon>Erysipelotrichaceae</taxon>
        <taxon>Holdemania</taxon>
    </lineage>
</organism>
<gene>
    <name evidence="6" type="ORF">DWY25_17275</name>
</gene>
<evidence type="ECO:0000256" key="1">
    <source>
        <dbReference type="ARBA" id="ARBA00006739"/>
    </source>
</evidence>
<dbReference type="Pfam" id="PF00535">
    <property type="entry name" value="Glycos_transf_2"/>
    <property type="match status" value="1"/>
</dbReference>
<dbReference type="AlphaFoldDB" id="A0A412FFL6"/>
<reference evidence="6 7" key="1">
    <citation type="submission" date="2018-08" db="EMBL/GenBank/DDBJ databases">
        <title>A genome reference for cultivated species of the human gut microbiota.</title>
        <authorList>
            <person name="Zou Y."/>
            <person name="Xue W."/>
            <person name="Luo G."/>
        </authorList>
    </citation>
    <scope>NUCLEOTIDE SEQUENCE [LARGE SCALE GENOMIC DNA]</scope>
    <source>
        <strain evidence="6 7">AF24-29</strain>
    </source>
</reference>
<dbReference type="GeneID" id="83017147"/>
<dbReference type="Proteomes" id="UP000284178">
    <property type="component" value="Unassembled WGS sequence"/>
</dbReference>
<keyword evidence="4" id="KW-0472">Membrane</keyword>